<organism evidence="1 2">
    <name type="scientific">Rhamnella rubrinervis</name>
    <dbReference type="NCBI Taxonomy" id="2594499"/>
    <lineage>
        <taxon>Eukaryota</taxon>
        <taxon>Viridiplantae</taxon>
        <taxon>Streptophyta</taxon>
        <taxon>Embryophyta</taxon>
        <taxon>Tracheophyta</taxon>
        <taxon>Spermatophyta</taxon>
        <taxon>Magnoliopsida</taxon>
        <taxon>eudicotyledons</taxon>
        <taxon>Gunneridae</taxon>
        <taxon>Pentapetalae</taxon>
        <taxon>rosids</taxon>
        <taxon>fabids</taxon>
        <taxon>Rosales</taxon>
        <taxon>Rhamnaceae</taxon>
        <taxon>rhamnoid group</taxon>
        <taxon>Rhamneae</taxon>
        <taxon>Rhamnella</taxon>
    </lineage>
</organism>
<proteinExistence type="predicted"/>
<name>A0A8K0E6M9_9ROSA</name>
<evidence type="ECO:0000313" key="1">
    <source>
        <dbReference type="EMBL" id="KAF3441578.1"/>
    </source>
</evidence>
<gene>
    <name evidence="1" type="ORF">FNV43_RR15492</name>
</gene>
<keyword evidence="2" id="KW-1185">Reference proteome</keyword>
<evidence type="ECO:0000313" key="2">
    <source>
        <dbReference type="Proteomes" id="UP000796880"/>
    </source>
</evidence>
<reference evidence="1" key="1">
    <citation type="submission" date="2020-03" db="EMBL/GenBank/DDBJ databases">
        <title>A high-quality chromosome-level genome assembly of a woody plant with both climbing and erect habits, Rhamnella rubrinervis.</title>
        <authorList>
            <person name="Lu Z."/>
            <person name="Yang Y."/>
            <person name="Zhu X."/>
            <person name="Sun Y."/>
        </authorList>
    </citation>
    <scope>NUCLEOTIDE SEQUENCE</scope>
    <source>
        <strain evidence="1">BYM</strain>
        <tissue evidence="1">Leaf</tissue>
    </source>
</reference>
<dbReference type="AlphaFoldDB" id="A0A8K0E6M9"/>
<protein>
    <submittedName>
        <fullName evidence="1">Uncharacterized protein</fullName>
    </submittedName>
</protein>
<sequence>MEENTVVVIRFKGMFEVDGEGNWRGNEEDDILKMKVRKIMHGLSAINFHDRVEEPTIDDYNRLHNIHELDVEYNNDTYGEWHEYENEDIRLDEDITVYNEAGGNDNQLNATSSVHVRNIDIPFVSMVSSPIAHILNDNRGMHYPVHNESESQPSEAQFYQS</sequence>
<dbReference type="EMBL" id="VOIH02000007">
    <property type="protein sequence ID" value="KAF3441578.1"/>
    <property type="molecule type" value="Genomic_DNA"/>
</dbReference>
<comment type="caution">
    <text evidence="1">The sequence shown here is derived from an EMBL/GenBank/DDBJ whole genome shotgun (WGS) entry which is preliminary data.</text>
</comment>
<accession>A0A8K0E6M9</accession>
<dbReference type="Proteomes" id="UP000796880">
    <property type="component" value="Unassembled WGS sequence"/>
</dbReference>